<reference evidence="1 4" key="1">
    <citation type="submission" date="2020-06" db="EMBL/GenBank/DDBJ databases">
        <title>Pan-genome analysis of Streptococcus suis serotype 2 revealed genomic diversity among strains of different virulence.</title>
        <authorList>
            <person name="Guo G."/>
            <person name="Zhang W."/>
        </authorList>
    </citation>
    <scope>NUCLEOTIDE SEQUENCE [LARGE SCALE GENOMIC DNA]</scope>
    <source>
        <strain evidence="1 4">ZJ92091101</strain>
    </source>
</reference>
<organism evidence="1 4">
    <name type="scientific">Streptococcus suis</name>
    <dbReference type="NCBI Taxonomy" id="1307"/>
    <lineage>
        <taxon>Bacteria</taxon>
        <taxon>Bacillati</taxon>
        <taxon>Bacillota</taxon>
        <taxon>Bacilli</taxon>
        <taxon>Lactobacillales</taxon>
        <taxon>Streptococcaceae</taxon>
        <taxon>Streptococcus</taxon>
    </lineage>
</organism>
<dbReference type="Pfam" id="PF16813">
    <property type="entry name" value="Cas_St_Csn2"/>
    <property type="match status" value="1"/>
</dbReference>
<protein>
    <submittedName>
        <fullName evidence="1">Uncharacterized protein</fullName>
    </submittedName>
</protein>
<dbReference type="InterPro" id="IPR031820">
    <property type="entry name" value="Cas_St_Csn2"/>
</dbReference>
<gene>
    <name evidence="1" type="ORF">HU146_03400</name>
    <name evidence="2" type="ORF">SSU1300283_00837</name>
</gene>
<dbReference type="AlphaFoldDB" id="A0A142UM90"/>
<dbReference type="OrthoDB" id="2226541at2"/>
<sequence>MKWLITHHVLNNIPIHVGQFTQIVGQNYELKYYIWQILIWYFGGKKYSEEDLILFNQEEPVISQDSEAIKRNAFKIISIAEVGDILEQISYKKGTIGFSYLSLKMQNIEIIEELEILNYHLHKIAQKVNSSISLINDEIEYEVGTTDLLPEQILTKQLTPHFKKSRDEIAIEFISNEKKLCFLLQMLNAIMQEQTKPILLVLKNLDDYLTYDSFVRIAQYLEELSNKYPYFNTILFPSQEGYLYLTEATLETVNIVSDRIEHYPAFTFLYTRYQQSYPSTSPLGEKEFLNSLRKISSYLFSSDINRVVSLADIDLVTLKIVNSLYQYDIKMVYMYKGISKLEENYLSS</sequence>
<dbReference type="EMBL" id="CP058741">
    <property type="protein sequence ID" value="QOE28159.1"/>
    <property type="molecule type" value="Genomic_DNA"/>
</dbReference>
<evidence type="ECO:0000313" key="2">
    <source>
        <dbReference type="EMBL" id="QOE28159.1"/>
    </source>
</evidence>
<dbReference type="RefSeq" id="WP_002935598.1">
    <property type="nucleotide sequence ID" value="NZ_BCBZ01000048.1"/>
</dbReference>
<accession>A0A142UM90</accession>
<evidence type="ECO:0000313" key="1">
    <source>
        <dbReference type="EMBL" id="NVH36309.1"/>
    </source>
</evidence>
<name>A0A142UM90_STRSU</name>
<evidence type="ECO:0000313" key="4">
    <source>
        <dbReference type="Proteomes" id="UP000548355"/>
    </source>
</evidence>
<dbReference type="Proteomes" id="UP000516797">
    <property type="component" value="Chromosome"/>
</dbReference>
<proteinExistence type="predicted"/>
<reference evidence="2 3" key="2">
    <citation type="submission" date="2020-07" db="EMBL/GenBank/DDBJ databases">
        <title>Complete genome sequences of Streptococcus suis pig pathogenic strain 10, 13-00283-02 and 16085/3b.</title>
        <authorList>
            <person name="Bunk B."/>
            <person name="Jakobczak B."/>
            <person name="Florian V."/>
            <person name="Dittmar D."/>
            <person name="Maeder U."/>
            <person name="Jarek M."/>
            <person name="Baums C.G."/>
            <person name="Haeussler S."/>
            <person name="Voelker U."/>
            <person name="Michalik S."/>
        </authorList>
    </citation>
    <scope>NUCLEOTIDE SEQUENCE [LARGE SCALE GENOMIC DNA]</scope>
    <source>
        <strain evidence="2 3">13-00283-02</strain>
    </source>
</reference>
<dbReference type="Proteomes" id="UP000548355">
    <property type="component" value="Unassembled WGS sequence"/>
</dbReference>
<dbReference type="CDD" id="cd12217">
    <property type="entry name" value="Stu0660_Csn2"/>
    <property type="match status" value="1"/>
</dbReference>
<evidence type="ECO:0000313" key="3">
    <source>
        <dbReference type="Proteomes" id="UP000516797"/>
    </source>
</evidence>
<dbReference type="EMBL" id="JABXEU010000007">
    <property type="protein sequence ID" value="NVH36309.1"/>
    <property type="molecule type" value="Genomic_DNA"/>
</dbReference>